<evidence type="ECO:0000256" key="9">
    <source>
        <dbReference type="ARBA" id="ARBA00023136"/>
    </source>
</evidence>
<dbReference type="Pfam" id="PF02386">
    <property type="entry name" value="TrkH"/>
    <property type="match status" value="1"/>
</dbReference>
<evidence type="ECO:0000313" key="11">
    <source>
        <dbReference type="EMBL" id="SFE21998.1"/>
    </source>
</evidence>
<reference evidence="12" key="1">
    <citation type="submission" date="2016-10" db="EMBL/GenBank/DDBJ databases">
        <authorList>
            <person name="Varghese N."/>
            <person name="Submissions S."/>
        </authorList>
    </citation>
    <scope>NUCLEOTIDE SEQUENCE [LARGE SCALE GENOMIC DNA]</scope>
    <source>
        <strain evidence="12">CGMCC 1.10784</strain>
    </source>
</reference>
<dbReference type="RefSeq" id="WP_091185777.1">
    <property type="nucleotide sequence ID" value="NZ_FOMT01000002.1"/>
</dbReference>
<evidence type="ECO:0000256" key="3">
    <source>
        <dbReference type="ARBA" id="ARBA00022475"/>
    </source>
</evidence>
<evidence type="ECO:0000256" key="5">
    <source>
        <dbReference type="ARBA" id="ARBA00022692"/>
    </source>
</evidence>
<evidence type="ECO:0000256" key="8">
    <source>
        <dbReference type="ARBA" id="ARBA00023065"/>
    </source>
</evidence>
<feature type="transmembrane region" description="Helical" evidence="10">
    <location>
        <begin position="52"/>
        <end position="74"/>
    </location>
</feature>
<evidence type="ECO:0000313" key="12">
    <source>
        <dbReference type="Proteomes" id="UP000198855"/>
    </source>
</evidence>
<feature type="transmembrane region" description="Helical" evidence="10">
    <location>
        <begin position="418"/>
        <end position="438"/>
    </location>
</feature>
<feature type="transmembrane region" description="Helical" evidence="10">
    <location>
        <begin position="25"/>
        <end position="46"/>
    </location>
</feature>
<dbReference type="InterPro" id="IPR003445">
    <property type="entry name" value="Cat_transpt"/>
</dbReference>
<dbReference type="GO" id="GO:0005886">
    <property type="term" value="C:plasma membrane"/>
    <property type="evidence" value="ECO:0007669"/>
    <property type="project" value="UniProtKB-SubCell"/>
</dbReference>
<feature type="transmembrane region" description="Helical" evidence="10">
    <location>
        <begin position="170"/>
        <end position="189"/>
    </location>
</feature>
<evidence type="ECO:0000256" key="7">
    <source>
        <dbReference type="ARBA" id="ARBA00022989"/>
    </source>
</evidence>
<dbReference type="NCBIfam" id="TIGR00933">
    <property type="entry name" value="2a38"/>
    <property type="match status" value="1"/>
</dbReference>
<feature type="transmembrane region" description="Helical" evidence="10">
    <location>
        <begin position="295"/>
        <end position="313"/>
    </location>
</feature>
<feature type="transmembrane region" description="Helical" evidence="10">
    <location>
        <begin position="236"/>
        <end position="257"/>
    </location>
</feature>
<feature type="transmembrane region" description="Helical" evidence="10">
    <location>
        <begin position="391"/>
        <end position="412"/>
    </location>
</feature>
<dbReference type="PANTHER" id="PTHR32024:SF1">
    <property type="entry name" value="KTR SYSTEM POTASSIUM UPTAKE PROTEIN B"/>
    <property type="match status" value="1"/>
</dbReference>
<keyword evidence="3" id="KW-1003">Cell membrane</keyword>
<dbReference type="OrthoDB" id="9810952at2"/>
<feature type="transmembrane region" description="Helical" evidence="10">
    <location>
        <begin position="137"/>
        <end position="158"/>
    </location>
</feature>
<evidence type="ECO:0000256" key="4">
    <source>
        <dbReference type="ARBA" id="ARBA00022538"/>
    </source>
</evidence>
<keyword evidence="9 10" id="KW-0472">Membrane</keyword>
<dbReference type="InterPro" id="IPR004772">
    <property type="entry name" value="TrkH"/>
</dbReference>
<organism evidence="11 12">
    <name type="scientific">Paenibacillus catalpae</name>
    <dbReference type="NCBI Taxonomy" id="1045775"/>
    <lineage>
        <taxon>Bacteria</taxon>
        <taxon>Bacillati</taxon>
        <taxon>Bacillota</taxon>
        <taxon>Bacilli</taxon>
        <taxon>Bacillales</taxon>
        <taxon>Paenibacillaceae</taxon>
        <taxon>Paenibacillus</taxon>
    </lineage>
</organism>
<keyword evidence="4" id="KW-0633">Potassium transport</keyword>
<keyword evidence="7 10" id="KW-1133">Transmembrane helix</keyword>
<feature type="transmembrane region" description="Helical" evidence="10">
    <location>
        <begin position="320"/>
        <end position="338"/>
    </location>
</feature>
<name>A0A1I1YSK4_9BACL</name>
<dbReference type="GO" id="GO:0015379">
    <property type="term" value="F:potassium:chloride symporter activity"/>
    <property type="evidence" value="ECO:0007669"/>
    <property type="project" value="InterPro"/>
</dbReference>
<keyword evidence="5 10" id="KW-0812">Transmembrane</keyword>
<accession>A0A1I1YSK4</accession>
<feature type="transmembrane region" description="Helical" evidence="10">
    <location>
        <begin position="358"/>
        <end position="379"/>
    </location>
</feature>
<protein>
    <submittedName>
        <fullName evidence="11">Trk system potassium uptake protein TrkH</fullName>
    </submittedName>
</protein>
<keyword evidence="2" id="KW-0813">Transport</keyword>
<dbReference type="AlphaFoldDB" id="A0A1I1YSK4"/>
<feature type="transmembrane region" description="Helical" evidence="10">
    <location>
        <begin position="86"/>
        <end position="110"/>
    </location>
</feature>
<dbReference type="STRING" id="1045775.SAMN05216378_2770"/>
<keyword evidence="12" id="KW-1185">Reference proteome</keyword>
<proteinExistence type="predicted"/>
<dbReference type="EMBL" id="FOMT01000002">
    <property type="protein sequence ID" value="SFE21998.1"/>
    <property type="molecule type" value="Genomic_DNA"/>
</dbReference>
<gene>
    <name evidence="11" type="ORF">SAMN05216378_2770</name>
</gene>
<dbReference type="Proteomes" id="UP000198855">
    <property type="component" value="Unassembled WGS sequence"/>
</dbReference>
<evidence type="ECO:0000256" key="6">
    <source>
        <dbReference type="ARBA" id="ARBA00022958"/>
    </source>
</evidence>
<evidence type="ECO:0000256" key="10">
    <source>
        <dbReference type="SAM" id="Phobius"/>
    </source>
</evidence>
<evidence type="ECO:0000256" key="1">
    <source>
        <dbReference type="ARBA" id="ARBA00004651"/>
    </source>
</evidence>
<keyword evidence="6" id="KW-0630">Potassium</keyword>
<feature type="transmembrane region" description="Helical" evidence="10">
    <location>
        <begin position="201"/>
        <end position="224"/>
    </location>
</feature>
<keyword evidence="8" id="KW-0406">Ion transport</keyword>
<comment type="subcellular location">
    <subcellularLocation>
        <location evidence="1">Cell membrane</location>
        <topology evidence="1">Multi-pass membrane protein</topology>
    </subcellularLocation>
</comment>
<dbReference type="PANTHER" id="PTHR32024">
    <property type="entry name" value="TRK SYSTEM POTASSIUM UPTAKE PROTEIN TRKG-RELATED"/>
    <property type="match status" value="1"/>
</dbReference>
<evidence type="ECO:0000256" key="2">
    <source>
        <dbReference type="ARBA" id="ARBA00022448"/>
    </source>
</evidence>
<sequence>MAGNEASVPTAEEPSKSKKISAPRIIILGFAILIVFGMILLALPVSSASGKSIGWIDALFIATSAVCVTGLSVVDVPSTFTTFGELVILVLIQIGGLGFMVFGVLFAIVIGKKIGLRERLLIQQSINSYSPQGVVRLALNIFLIALIIESLAALVLALRWSGEYGTARAMYYGVFHAISAFNNAGFSLWSDSLMRYVGDPTVNIVITLLFIFGGLGFTVVLDFLKKRNWKDLSLHSKIVLTTNAILIGSGTVLILSMELLNPETFGLLTWPQRLWASYFQGVVTRTAGFNSIDTAAMLPTSQLLMIILMFIGGSSGSTAGGIKTNTFAVLIMTVYAIVRGREDVEIYKRRLATDFILRALAVIIISLGVVLICAILLTITERHTNHNFMDILFEATSAFGTVGMTLGLTGKLTTAGKLVIIATMFIGRLGPLTLAYAMTRSSKKQYFRYPKEKLMIG</sequence>